<evidence type="ECO:0000256" key="4">
    <source>
        <dbReference type="ARBA" id="ARBA00023052"/>
    </source>
</evidence>
<dbReference type="EMBL" id="JAVDRP010000017">
    <property type="protein sequence ID" value="MDR6412336.1"/>
    <property type="molecule type" value="Genomic_DNA"/>
</dbReference>
<dbReference type="SUPFAM" id="SSF52518">
    <property type="entry name" value="Thiamin diphosphate-binding fold (THDP-binding)"/>
    <property type="match status" value="1"/>
</dbReference>
<dbReference type="Proteomes" id="UP001264340">
    <property type="component" value="Unassembled WGS sequence"/>
</dbReference>
<evidence type="ECO:0000313" key="7">
    <source>
        <dbReference type="Proteomes" id="UP001264340"/>
    </source>
</evidence>
<evidence type="ECO:0000313" key="6">
    <source>
        <dbReference type="EMBL" id="MDR6412336.1"/>
    </source>
</evidence>
<dbReference type="PANTHER" id="PTHR23152">
    <property type="entry name" value="2-OXOGLUTARATE DEHYDROGENASE"/>
    <property type="match status" value="1"/>
</dbReference>
<comment type="caution">
    <text evidence="6">The sequence shown here is derived from an EMBL/GenBank/DDBJ whole genome shotgun (WGS) entry which is preliminary data.</text>
</comment>
<gene>
    <name evidence="6" type="ORF">J2804_005771</name>
</gene>
<feature type="domain" description="Transketolase-like pyrimidine-binding" evidence="5">
    <location>
        <begin position="1"/>
        <end position="85"/>
    </location>
</feature>
<dbReference type="InterPro" id="IPR029061">
    <property type="entry name" value="THDP-binding"/>
</dbReference>
<dbReference type="InterPro" id="IPR005475">
    <property type="entry name" value="Transketolase-like_Pyr-bd"/>
</dbReference>
<keyword evidence="7" id="KW-1185">Reference proteome</keyword>
<dbReference type="Pfam" id="PF02779">
    <property type="entry name" value="Transket_pyr"/>
    <property type="match status" value="1"/>
</dbReference>
<dbReference type="PANTHER" id="PTHR23152:SF4">
    <property type="entry name" value="2-OXOADIPATE DEHYDROGENASE COMPLEX COMPONENT E1"/>
    <property type="match status" value="1"/>
</dbReference>
<keyword evidence="4" id="KW-0786">Thiamine pyrophosphate</keyword>
<keyword evidence="3" id="KW-0560">Oxidoreductase</keyword>
<evidence type="ECO:0000256" key="1">
    <source>
        <dbReference type="ARBA" id="ARBA00001964"/>
    </source>
</evidence>
<comment type="cofactor">
    <cofactor evidence="1">
        <name>thiamine diphosphate</name>
        <dbReference type="ChEBI" id="CHEBI:58937"/>
    </cofactor>
</comment>
<organism evidence="6 7">
    <name type="scientific">Paraburkholderia terricola</name>
    <dbReference type="NCBI Taxonomy" id="169427"/>
    <lineage>
        <taxon>Bacteria</taxon>
        <taxon>Pseudomonadati</taxon>
        <taxon>Pseudomonadota</taxon>
        <taxon>Betaproteobacteria</taxon>
        <taxon>Burkholderiales</taxon>
        <taxon>Burkholderiaceae</taxon>
        <taxon>Paraburkholderia</taxon>
    </lineage>
</organism>
<evidence type="ECO:0000256" key="3">
    <source>
        <dbReference type="ARBA" id="ARBA00023002"/>
    </source>
</evidence>
<dbReference type="Gene3D" id="3.40.50.12470">
    <property type="match status" value="1"/>
</dbReference>
<name>A0ABU1LZY8_9BURK</name>
<dbReference type="EC" id="1.2.4.2" evidence="2"/>
<dbReference type="InterPro" id="IPR011603">
    <property type="entry name" value="2oxoglutarate_DH_E1"/>
</dbReference>
<proteinExistence type="predicted"/>
<protein>
    <recommendedName>
        <fullName evidence="2">oxoglutarate dehydrogenase (succinyl-transferring)</fullName>
        <ecNumber evidence="2">1.2.4.2</ecNumber>
    </recommendedName>
</protein>
<evidence type="ECO:0000256" key="2">
    <source>
        <dbReference type="ARBA" id="ARBA00012280"/>
    </source>
</evidence>
<accession>A0ABU1LZY8</accession>
<sequence length="93" mass="10285">MSGQDSERGTFSHRHAVLYDQKRSIRGAGTYVPLQNVSDDLERFSVTNSEAAVLAFEYGCSIVRQNSLVLWEAQFGDFANGAQVVIDNFPDSP</sequence>
<reference evidence="6 7" key="1">
    <citation type="submission" date="2023-07" db="EMBL/GenBank/DDBJ databases">
        <title>Sorghum-associated microbial communities from plants grown in Nebraska, USA.</title>
        <authorList>
            <person name="Schachtman D."/>
        </authorList>
    </citation>
    <scope>NUCLEOTIDE SEQUENCE [LARGE SCALE GENOMIC DNA]</scope>
    <source>
        <strain evidence="6 7">DS1316</strain>
    </source>
</reference>
<evidence type="ECO:0000259" key="5">
    <source>
        <dbReference type="Pfam" id="PF02779"/>
    </source>
</evidence>